<evidence type="ECO:0000256" key="1">
    <source>
        <dbReference type="ARBA" id="ARBA00022737"/>
    </source>
</evidence>
<dbReference type="NCBIfam" id="TIGR00756">
    <property type="entry name" value="PPR"/>
    <property type="match status" value="2"/>
</dbReference>
<name>A0AAW0KP96_QUESU</name>
<accession>A0AAW0KP96</accession>
<feature type="compositionally biased region" description="Basic and acidic residues" evidence="3">
    <location>
        <begin position="1"/>
        <end position="11"/>
    </location>
</feature>
<dbReference type="PROSITE" id="PS51375">
    <property type="entry name" value="PPR"/>
    <property type="match status" value="2"/>
</dbReference>
<dbReference type="InterPro" id="IPR011990">
    <property type="entry name" value="TPR-like_helical_dom_sf"/>
</dbReference>
<dbReference type="Gene3D" id="1.25.40.10">
    <property type="entry name" value="Tetratricopeptide repeat domain"/>
    <property type="match status" value="2"/>
</dbReference>
<dbReference type="EMBL" id="PKMF04000242">
    <property type="protein sequence ID" value="KAK7841370.1"/>
    <property type="molecule type" value="Genomic_DNA"/>
</dbReference>
<keyword evidence="5" id="KW-1185">Reference proteome</keyword>
<dbReference type="InterPro" id="IPR046960">
    <property type="entry name" value="PPR_At4g14850-like_plant"/>
</dbReference>
<proteinExistence type="predicted"/>
<organism evidence="4 5">
    <name type="scientific">Quercus suber</name>
    <name type="common">Cork oak</name>
    <dbReference type="NCBI Taxonomy" id="58331"/>
    <lineage>
        <taxon>Eukaryota</taxon>
        <taxon>Viridiplantae</taxon>
        <taxon>Streptophyta</taxon>
        <taxon>Embryophyta</taxon>
        <taxon>Tracheophyta</taxon>
        <taxon>Spermatophyta</taxon>
        <taxon>Magnoliopsida</taxon>
        <taxon>eudicotyledons</taxon>
        <taxon>Gunneridae</taxon>
        <taxon>Pentapetalae</taxon>
        <taxon>rosids</taxon>
        <taxon>fabids</taxon>
        <taxon>Fagales</taxon>
        <taxon>Fagaceae</taxon>
        <taxon>Quercus</taxon>
    </lineage>
</organism>
<dbReference type="PANTHER" id="PTHR47926">
    <property type="entry name" value="PENTATRICOPEPTIDE REPEAT-CONTAINING PROTEIN"/>
    <property type="match status" value="1"/>
</dbReference>
<dbReference type="GO" id="GO:0003723">
    <property type="term" value="F:RNA binding"/>
    <property type="evidence" value="ECO:0007669"/>
    <property type="project" value="InterPro"/>
</dbReference>
<dbReference type="PANTHER" id="PTHR47926:SF405">
    <property type="entry name" value="DYW DOMAIN-CONTAINING PROTEIN"/>
    <property type="match status" value="1"/>
</dbReference>
<keyword evidence="1" id="KW-0677">Repeat</keyword>
<feature type="compositionally biased region" description="Polar residues" evidence="3">
    <location>
        <begin position="12"/>
        <end position="32"/>
    </location>
</feature>
<evidence type="ECO:0000313" key="4">
    <source>
        <dbReference type="EMBL" id="KAK7841370.1"/>
    </source>
</evidence>
<dbReference type="InterPro" id="IPR002885">
    <property type="entry name" value="PPR_rpt"/>
</dbReference>
<reference evidence="4 5" key="1">
    <citation type="journal article" date="2018" name="Sci. Data">
        <title>The draft genome sequence of cork oak.</title>
        <authorList>
            <person name="Ramos A.M."/>
            <person name="Usie A."/>
            <person name="Barbosa P."/>
            <person name="Barros P.M."/>
            <person name="Capote T."/>
            <person name="Chaves I."/>
            <person name="Simoes F."/>
            <person name="Abreu I."/>
            <person name="Carrasquinho I."/>
            <person name="Faro C."/>
            <person name="Guimaraes J.B."/>
            <person name="Mendonca D."/>
            <person name="Nobrega F."/>
            <person name="Rodrigues L."/>
            <person name="Saibo N.J.M."/>
            <person name="Varela M.C."/>
            <person name="Egas C."/>
            <person name="Matos J."/>
            <person name="Miguel C.M."/>
            <person name="Oliveira M.M."/>
            <person name="Ricardo C.P."/>
            <person name="Goncalves S."/>
        </authorList>
    </citation>
    <scope>NUCLEOTIDE SEQUENCE [LARGE SCALE GENOMIC DNA]</scope>
    <source>
        <strain evidence="5">cv. HL8</strain>
    </source>
</reference>
<sequence>MRLEEDFKNNVRNENPPRNTRQTGFRQGNAQGHWNKKRSFGSRNTRLNNLFFSTLRLNVRLQQLYEALEICHSVFGFCVEFALELCLNEVLSRTPVYKHLDTILDNLELETSHHLICHLETNSRYRGYAMPDGRDDHTTARAQGLVLTTSTTTLSLSVCWVDADDDGVELGTSWNYAGKLWRRIFLLWDDHIAVLLIHELGHLIRKPQKNICIILAPTVALVLQVHLGRENAAPILNDMVAADPSSTVLDFHSCPQGMHELGRFEYRGGNLVSSEALWAKCGKMDEATVVFDRMPRKDLVCWTTMIGGFAQGGQPMEAVDMYRQVLKAGMEGDGVHVHKLGFQNWVNLHKYIVRRLDFDQVLGTAVINMYSECGALSWACTLFDQINCKDSISWSAMITSFGIHGHGKEALSLFLEMTKTSQKPDHVTFSSLLSAFSHSGLVEDDLYGLITWLVNIRSLELKSIIWLQRRFLELNPDYLGIYSLVSNYYAKARNWDLRIYSLVSNYYAKARN</sequence>
<dbReference type="Pfam" id="PF01535">
    <property type="entry name" value="PPR"/>
    <property type="match status" value="2"/>
</dbReference>
<evidence type="ECO:0000256" key="2">
    <source>
        <dbReference type="PROSITE-ProRule" id="PRU00708"/>
    </source>
</evidence>
<comment type="caution">
    <text evidence="4">The sequence shown here is derived from an EMBL/GenBank/DDBJ whole genome shotgun (WGS) entry which is preliminary data.</text>
</comment>
<dbReference type="Pfam" id="PF13041">
    <property type="entry name" value="PPR_2"/>
    <property type="match status" value="1"/>
</dbReference>
<dbReference type="Proteomes" id="UP000237347">
    <property type="component" value="Unassembled WGS sequence"/>
</dbReference>
<dbReference type="AlphaFoldDB" id="A0AAW0KP96"/>
<evidence type="ECO:0000256" key="3">
    <source>
        <dbReference type="SAM" id="MobiDB-lite"/>
    </source>
</evidence>
<feature type="repeat" description="PPR" evidence="2">
    <location>
        <begin position="390"/>
        <end position="424"/>
    </location>
</feature>
<gene>
    <name evidence="4" type="primary">PCMP-E96_7</name>
    <name evidence="4" type="ORF">CFP56_015484</name>
</gene>
<feature type="region of interest" description="Disordered" evidence="3">
    <location>
        <begin position="1"/>
        <end position="39"/>
    </location>
</feature>
<evidence type="ECO:0000313" key="5">
    <source>
        <dbReference type="Proteomes" id="UP000237347"/>
    </source>
</evidence>
<protein>
    <submittedName>
        <fullName evidence="4">Pentatricopeptide repeat-containing protein</fullName>
    </submittedName>
</protein>
<feature type="repeat" description="PPR" evidence="2">
    <location>
        <begin position="298"/>
        <end position="332"/>
    </location>
</feature>
<dbReference type="GO" id="GO:0009451">
    <property type="term" value="P:RNA modification"/>
    <property type="evidence" value="ECO:0007669"/>
    <property type="project" value="InterPro"/>
</dbReference>